<dbReference type="PANTHER" id="PTHR43313:SF2">
    <property type="entry name" value="11-BETA-HYDROXYSTEROID DEHYDROGENASE TYPE 2"/>
    <property type="match status" value="1"/>
</dbReference>
<dbReference type="EMBL" id="AFYH01234442">
    <property type="status" value="NOT_ANNOTATED_CDS"/>
    <property type="molecule type" value="Genomic_DNA"/>
</dbReference>
<protein>
    <recommendedName>
        <fullName evidence="6">11-beta-hydroxysteroid dehydrogenase type 2</fullName>
    </recommendedName>
    <alternativeName>
        <fullName evidence="7">Corticosteroid 11-beta-dehydrogenase isozyme 2</fullName>
    </alternativeName>
    <alternativeName>
        <fullName evidence="8">NAD-dependent 11-beta-hydroxysteroid dehydrogenase</fullName>
    </alternativeName>
</protein>
<evidence type="ECO:0000256" key="7">
    <source>
        <dbReference type="ARBA" id="ARBA00041540"/>
    </source>
</evidence>
<dbReference type="EMBL" id="AFYH01234447">
    <property type="status" value="NOT_ANNOTATED_CDS"/>
    <property type="molecule type" value="Genomic_DNA"/>
</dbReference>
<keyword evidence="4" id="KW-0443">Lipid metabolism</keyword>
<comment type="catalytic activity">
    <reaction evidence="12">
        <text>corticosterone + NAD(+) = 11-dehydrocorticosterone + NADH + H(+)</text>
        <dbReference type="Rhea" id="RHEA:42204"/>
        <dbReference type="ChEBI" id="CHEBI:15378"/>
        <dbReference type="ChEBI" id="CHEBI:16827"/>
        <dbReference type="ChEBI" id="CHEBI:57540"/>
        <dbReference type="ChEBI" id="CHEBI:57945"/>
        <dbReference type="ChEBI" id="CHEBI:78600"/>
    </reaction>
    <physiologicalReaction direction="left-to-right" evidence="12">
        <dbReference type="Rhea" id="RHEA:42205"/>
    </physiologicalReaction>
</comment>
<dbReference type="HOGENOM" id="CLU_010194_2_0_1"/>
<evidence type="ECO:0000256" key="4">
    <source>
        <dbReference type="ARBA" id="ARBA00023098"/>
    </source>
</evidence>
<dbReference type="PROSITE" id="PS00061">
    <property type="entry name" value="ADH_SHORT"/>
    <property type="match status" value="1"/>
</dbReference>
<dbReference type="CDD" id="cd09805">
    <property type="entry name" value="type2_17beta_HSD-like_SDR_c"/>
    <property type="match status" value="1"/>
</dbReference>
<evidence type="ECO:0000256" key="6">
    <source>
        <dbReference type="ARBA" id="ARBA00040320"/>
    </source>
</evidence>
<evidence type="ECO:0000256" key="13">
    <source>
        <dbReference type="RuleBase" id="RU000363"/>
    </source>
</evidence>
<dbReference type="EMBL" id="AFYH01234441">
    <property type="status" value="NOT_ANNOTATED_CDS"/>
    <property type="molecule type" value="Genomic_DNA"/>
</dbReference>
<dbReference type="EMBL" id="AFYH01234446">
    <property type="status" value="NOT_ANNOTATED_CDS"/>
    <property type="molecule type" value="Genomic_DNA"/>
</dbReference>
<evidence type="ECO:0000256" key="3">
    <source>
        <dbReference type="ARBA" id="ARBA00023002"/>
    </source>
</evidence>
<dbReference type="PANTHER" id="PTHR43313">
    <property type="entry name" value="SHORT-CHAIN DEHYDROGENASE/REDUCTASE FAMILY 9C"/>
    <property type="match status" value="1"/>
</dbReference>
<comment type="similarity">
    <text evidence="2 13">Belongs to the short-chain dehydrogenases/reductases (SDR) family.</text>
</comment>
<dbReference type="SUPFAM" id="SSF51735">
    <property type="entry name" value="NAD(P)-binding Rossmann-fold domains"/>
    <property type="match status" value="1"/>
</dbReference>
<evidence type="ECO:0000256" key="1">
    <source>
        <dbReference type="ARBA" id="ARBA00004854"/>
    </source>
</evidence>
<evidence type="ECO:0000256" key="2">
    <source>
        <dbReference type="ARBA" id="ARBA00006484"/>
    </source>
</evidence>
<sequence length="303" mass="33422">MLLAGCDSGFGAATASHLDSLGFRVFASVLDVEGLGAKKLQQTCSQRLRLIQMDITKPEDIKNALSVAKAETGVKGLWGLVNNAGICVNFGDAELSLMSNYRGCMEINFFGTLEVTKAFLPLVRHSKGRIVTVSSPAGEHPFPSLAAYGASKAALNLFINSLRHELKHWGVKICTVLPGSYKTGRISNIDYWEQEYGCFMEALSPELMQDYGEEYLLETKKLFLEQAELANEDLSPVIASITDALLSVKPQTRYYAGKGLLLTYFILSYMPLPICDIFSQRLFVNNKVIPKGLRKQQNTHKAP</sequence>
<reference evidence="15" key="1">
    <citation type="submission" date="2011-08" db="EMBL/GenBank/DDBJ databases">
        <title>The draft genome of Latimeria chalumnae.</title>
        <authorList>
            <person name="Di Palma F."/>
            <person name="Alfoldi J."/>
            <person name="Johnson J."/>
            <person name="Berlin A."/>
            <person name="Gnerre S."/>
            <person name="Jaffe D."/>
            <person name="MacCallum I."/>
            <person name="Young S."/>
            <person name="Walker B.J."/>
            <person name="Lander E."/>
            <person name="Lindblad-Toh K."/>
        </authorList>
    </citation>
    <scope>NUCLEOTIDE SEQUENCE [LARGE SCALE GENOMIC DNA]</scope>
    <source>
        <strain evidence="15">Wild caught</strain>
    </source>
</reference>
<accession>H3A8L2</accession>
<dbReference type="AlphaFoldDB" id="H3A8L2"/>
<reference evidence="14" key="2">
    <citation type="submission" date="2025-08" db="UniProtKB">
        <authorList>
            <consortium name="Ensembl"/>
        </authorList>
    </citation>
    <scope>IDENTIFICATION</scope>
</reference>
<dbReference type="GO" id="GO:0033555">
    <property type="term" value="P:multicellular organismal response to stress"/>
    <property type="evidence" value="ECO:0007669"/>
    <property type="project" value="Ensembl"/>
</dbReference>
<comment type="catalytic activity">
    <reaction evidence="11">
        <text>11beta,17beta-dihydroxyandrost-4-ene-3-one + NAD(+) = 17beta-hydroxyandrost-4-ene-3,11-dione + NADH + H(+)</text>
        <dbReference type="Rhea" id="RHEA:69368"/>
        <dbReference type="ChEBI" id="CHEBI:15378"/>
        <dbReference type="ChEBI" id="CHEBI:34133"/>
        <dbReference type="ChEBI" id="CHEBI:57540"/>
        <dbReference type="ChEBI" id="CHEBI:57945"/>
        <dbReference type="ChEBI" id="CHEBI:81481"/>
    </reaction>
    <physiologicalReaction direction="left-to-right" evidence="11">
        <dbReference type="Rhea" id="RHEA:69369"/>
    </physiologicalReaction>
</comment>
<evidence type="ECO:0000313" key="14">
    <source>
        <dbReference type="Ensembl" id="ENSLACP00000005983.1"/>
    </source>
</evidence>
<comment type="catalytic activity">
    <reaction evidence="9">
        <text>11beta-hydroxyandrost-4-ene-3,17-dione + NAD(+) = androst-4-ene-3,11,17-trione + NADH + H(+)</text>
        <dbReference type="Rhea" id="RHEA:69408"/>
        <dbReference type="ChEBI" id="CHEBI:2495"/>
        <dbReference type="ChEBI" id="CHEBI:15378"/>
        <dbReference type="ChEBI" id="CHEBI:27967"/>
        <dbReference type="ChEBI" id="CHEBI:57540"/>
        <dbReference type="ChEBI" id="CHEBI:57945"/>
    </reaction>
    <physiologicalReaction direction="left-to-right" evidence="9">
        <dbReference type="Rhea" id="RHEA:69409"/>
    </physiologicalReaction>
</comment>
<dbReference type="Gene3D" id="3.40.50.720">
    <property type="entry name" value="NAD(P)-binding Rossmann-like Domain"/>
    <property type="match status" value="1"/>
</dbReference>
<dbReference type="InParanoid" id="H3A8L2"/>
<evidence type="ECO:0000313" key="15">
    <source>
        <dbReference type="Proteomes" id="UP000008672"/>
    </source>
</evidence>
<comment type="catalytic activity">
    <reaction evidence="10">
        <text>an 11beta-hydroxysteroid + NAD(+) = an 11-oxosteroid + NADH + H(+)</text>
        <dbReference type="Rhea" id="RHEA:53116"/>
        <dbReference type="ChEBI" id="CHEBI:15378"/>
        <dbReference type="ChEBI" id="CHEBI:35346"/>
        <dbReference type="ChEBI" id="CHEBI:47787"/>
        <dbReference type="ChEBI" id="CHEBI:57540"/>
        <dbReference type="ChEBI" id="CHEBI:57945"/>
    </reaction>
    <physiologicalReaction direction="left-to-right" evidence="10">
        <dbReference type="Rhea" id="RHEA:53117"/>
    </physiologicalReaction>
</comment>
<dbReference type="Bgee" id="ENSLACG00000005312">
    <property type="expression patterns" value="Expressed in pectoral fin and 2 other cell types or tissues"/>
</dbReference>
<dbReference type="PRINTS" id="PR00080">
    <property type="entry name" value="SDRFAMILY"/>
</dbReference>
<dbReference type="EMBL" id="AFYH01234443">
    <property type="status" value="NOT_ANNOTATED_CDS"/>
    <property type="molecule type" value="Genomic_DNA"/>
</dbReference>
<dbReference type="InterPro" id="IPR036291">
    <property type="entry name" value="NAD(P)-bd_dom_sf"/>
</dbReference>
<dbReference type="Ensembl" id="ENSLACT00000006035.1">
    <property type="protein sequence ID" value="ENSLACP00000005983.1"/>
    <property type="gene ID" value="ENSLACG00000005312.1"/>
</dbReference>
<comment type="pathway">
    <text evidence="1">Steroid metabolism.</text>
</comment>
<dbReference type="Pfam" id="PF00106">
    <property type="entry name" value="adh_short"/>
    <property type="match status" value="1"/>
</dbReference>
<dbReference type="EMBL" id="AFYH01234438">
    <property type="status" value="NOT_ANNOTATED_CDS"/>
    <property type="molecule type" value="Genomic_DNA"/>
</dbReference>
<evidence type="ECO:0000256" key="11">
    <source>
        <dbReference type="ARBA" id="ARBA00048218"/>
    </source>
</evidence>
<evidence type="ECO:0000256" key="8">
    <source>
        <dbReference type="ARBA" id="ARBA00042028"/>
    </source>
</evidence>
<dbReference type="PRINTS" id="PR00081">
    <property type="entry name" value="GDHRDH"/>
</dbReference>
<dbReference type="EMBL" id="AFYH01234439">
    <property type="status" value="NOT_ANNOTATED_CDS"/>
    <property type="molecule type" value="Genomic_DNA"/>
</dbReference>
<evidence type="ECO:0000256" key="10">
    <source>
        <dbReference type="ARBA" id="ARBA00047817"/>
    </source>
</evidence>
<keyword evidence="3" id="KW-0560">Oxidoreductase</keyword>
<reference evidence="14" key="3">
    <citation type="submission" date="2025-09" db="UniProtKB">
        <authorList>
            <consortium name="Ensembl"/>
        </authorList>
    </citation>
    <scope>IDENTIFICATION</scope>
</reference>
<dbReference type="InterPro" id="IPR020904">
    <property type="entry name" value="Sc_DH/Rdtase_CS"/>
</dbReference>
<name>H3A8L2_LATCH</name>
<dbReference type="EMBL" id="AFYH01234440">
    <property type="status" value="NOT_ANNOTATED_CDS"/>
    <property type="molecule type" value="Genomic_DNA"/>
</dbReference>
<keyword evidence="5" id="KW-0753">Steroid metabolism</keyword>
<dbReference type="GO" id="GO:0034650">
    <property type="term" value="P:cortisol metabolic process"/>
    <property type="evidence" value="ECO:0007669"/>
    <property type="project" value="Ensembl"/>
</dbReference>
<evidence type="ECO:0000256" key="9">
    <source>
        <dbReference type="ARBA" id="ARBA00047650"/>
    </source>
</evidence>
<dbReference type="GeneTree" id="ENSGT00940000159716"/>
<dbReference type="STRING" id="7897.ENSLACP00000005983"/>
<keyword evidence="15" id="KW-1185">Reference proteome</keyword>
<evidence type="ECO:0000256" key="5">
    <source>
        <dbReference type="ARBA" id="ARBA00023221"/>
    </source>
</evidence>
<dbReference type="FunCoup" id="H3A8L2">
    <property type="interactions" value="216"/>
</dbReference>
<dbReference type="EMBL" id="AFYH01234445">
    <property type="status" value="NOT_ANNOTATED_CDS"/>
    <property type="molecule type" value="Genomic_DNA"/>
</dbReference>
<dbReference type="EMBL" id="AFYH01234444">
    <property type="status" value="NOT_ANNOTATED_CDS"/>
    <property type="molecule type" value="Genomic_DNA"/>
</dbReference>
<gene>
    <name evidence="14" type="primary">HSD11B2</name>
</gene>
<evidence type="ECO:0000256" key="12">
    <source>
        <dbReference type="ARBA" id="ARBA00048774"/>
    </source>
</evidence>
<dbReference type="InterPro" id="IPR002347">
    <property type="entry name" value="SDR_fam"/>
</dbReference>
<dbReference type="GO" id="GO:0070523">
    <property type="term" value="F:11-beta-hydroxysteroid dehydrogenase (NAD+) activity"/>
    <property type="evidence" value="ECO:0007669"/>
    <property type="project" value="Ensembl"/>
</dbReference>
<dbReference type="OMA" id="WEKQYKS"/>
<proteinExistence type="inferred from homology"/>
<dbReference type="eggNOG" id="KOG1610">
    <property type="taxonomic scope" value="Eukaryota"/>
</dbReference>
<dbReference type="Proteomes" id="UP000008672">
    <property type="component" value="Unassembled WGS sequence"/>
</dbReference>
<organism evidence="14 15">
    <name type="scientific">Latimeria chalumnae</name>
    <name type="common">Coelacanth</name>
    <dbReference type="NCBI Taxonomy" id="7897"/>
    <lineage>
        <taxon>Eukaryota</taxon>
        <taxon>Metazoa</taxon>
        <taxon>Chordata</taxon>
        <taxon>Craniata</taxon>
        <taxon>Vertebrata</taxon>
        <taxon>Euteleostomi</taxon>
        <taxon>Coelacanthiformes</taxon>
        <taxon>Coelacanthidae</taxon>
        <taxon>Latimeria</taxon>
    </lineage>
</organism>